<organism evidence="4 5">
    <name type="scientific">Flavobacterium cerinum</name>
    <dbReference type="NCBI Taxonomy" id="2502784"/>
    <lineage>
        <taxon>Bacteria</taxon>
        <taxon>Pseudomonadati</taxon>
        <taxon>Bacteroidota</taxon>
        <taxon>Flavobacteriia</taxon>
        <taxon>Flavobacteriales</taxon>
        <taxon>Flavobacteriaceae</taxon>
        <taxon>Flavobacterium</taxon>
    </lineage>
</organism>
<feature type="domain" description="Disease resistance R13L4/SHOC-2-like LRR" evidence="3">
    <location>
        <begin position="76"/>
        <end position="221"/>
    </location>
</feature>
<sequence length="240" mass="26966">MNWNKYLSDNKAPYGALAHLGVLNGEIGGIYDLSQLPKDARNLSLSTPLKKSKLKYTNFSSLIGNDKIEAISLNDIDEARLSVFSTLPNLKYLQISNNQQTEIPDLSCLKPVEVLILASIKKVENIDFVIGMKNLKTLYIYGITNLYDITPIANLTTLEELSLNHGKMSGTGKAIKGIEPLAELTNLHYLRLSLVVENKNYNITPLVKLKKLQELHLLPRYLDKGHKELLQKELPLLKEI</sequence>
<dbReference type="EMBL" id="SBII01000002">
    <property type="protein sequence ID" value="RWX02220.1"/>
    <property type="molecule type" value="Genomic_DNA"/>
</dbReference>
<evidence type="ECO:0000313" key="5">
    <source>
        <dbReference type="Proteomes" id="UP000287527"/>
    </source>
</evidence>
<evidence type="ECO:0000256" key="1">
    <source>
        <dbReference type="ARBA" id="ARBA00022614"/>
    </source>
</evidence>
<dbReference type="PANTHER" id="PTHR46652:SF3">
    <property type="entry name" value="LEUCINE-RICH REPEAT-CONTAINING PROTEIN 9"/>
    <property type="match status" value="1"/>
</dbReference>
<protein>
    <submittedName>
        <fullName evidence="4">Leucine-rich repeat domain-containing protein</fullName>
    </submittedName>
</protein>
<keyword evidence="2" id="KW-0677">Repeat</keyword>
<dbReference type="PROSITE" id="PS51450">
    <property type="entry name" value="LRR"/>
    <property type="match status" value="1"/>
</dbReference>
<dbReference type="InterPro" id="IPR050836">
    <property type="entry name" value="SDS22/Internalin_LRR"/>
</dbReference>
<proteinExistence type="predicted"/>
<keyword evidence="5" id="KW-1185">Reference proteome</keyword>
<accession>A0A444HD83</accession>
<evidence type="ECO:0000313" key="4">
    <source>
        <dbReference type="EMBL" id="RWX02220.1"/>
    </source>
</evidence>
<dbReference type="InterPro" id="IPR055414">
    <property type="entry name" value="LRR_R13L4/SHOC2-like"/>
</dbReference>
<dbReference type="InterPro" id="IPR001611">
    <property type="entry name" value="Leu-rich_rpt"/>
</dbReference>
<keyword evidence="1" id="KW-0433">Leucine-rich repeat</keyword>
<dbReference type="PANTHER" id="PTHR46652">
    <property type="entry name" value="LEUCINE-RICH REPEAT AND IQ DOMAIN-CONTAINING PROTEIN 1-RELATED"/>
    <property type="match status" value="1"/>
</dbReference>
<name>A0A444HD83_9FLAO</name>
<dbReference type="AlphaFoldDB" id="A0A444HD83"/>
<dbReference type="InterPro" id="IPR032675">
    <property type="entry name" value="LRR_dom_sf"/>
</dbReference>
<dbReference type="Proteomes" id="UP000287527">
    <property type="component" value="Unassembled WGS sequence"/>
</dbReference>
<dbReference type="SUPFAM" id="SSF52058">
    <property type="entry name" value="L domain-like"/>
    <property type="match status" value="1"/>
</dbReference>
<gene>
    <name evidence="4" type="ORF">EPI11_03110</name>
</gene>
<evidence type="ECO:0000259" key="3">
    <source>
        <dbReference type="Pfam" id="PF23598"/>
    </source>
</evidence>
<evidence type="ECO:0000256" key="2">
    <source>
        <dbReference type="ARBA" id="ARBA00022737"/>
    </source>
</evidence>
<dbReference type="RefSeq" id="WP_128388498.1">
    <property type="nucleotide sequence ID" value="NZ_SBII01000002.1"/>
</dbReference>
<reference evidence="4 5" key="1">
    <citation type="submission" date="2019-01" db="EMBL/GenBank/DDBJ databases">
        <title>Flavobacterium sp. nov.,isolated from freshwater.</title>
        <authorList>
            <person name="Zhang R."/>
            <person name="Du Z.-J."/>
        </authorList>
    </citation>
    <scope>NUCLEOTIDE SEQUENCE [LARGE SCALE GENOMIC DNA]</scope>
    <source>
        <strain evidence="4 5">1E403</strain>
    </source>
</reference>
<dbReference type="Pfam" id="PF23598">
    <property type="entry name" value="LRR_14"/>
    <property type="match status" value="1"/>
</dbReference>
<dbReference type="OrthoDB" id="790461at2"/>
<dbReference type="Gene3D" id="3.80.10.10">
    <property type="entry name" value="Ribonuclease Inhibitor"/>
    <property type="match status" value="1"/>
</dbReference>
<comment type="caution">
    <text evidence="4">The sequence shown here is derived from an EMBL/GenBank/DDBJ whole genome shotgun (WGS) entry which is preliminary data.</text>
</comment>